<protein>
    <submittedName>
        <fullName evidence="1">Gp49-like domain containing protein</fullName>
    </submittedName>
</protein>
<dbReference type="AlphaFoldDB" id="A0A087D0D7"/>
<evidence type="ECO:0000313" key="1">
    <source>
        <dbReference type="EMBL" id="KFI88987.1"/>
    </source>
</evidence>
<gene>
    <name evidence="1" type="ORF">BSAE_0441</name>
</gene>
<dbReference type="EMBL" id="JGZM01000001">
    <property type="protein sequence ID" value="KFI88987.1"/>
    <property type="molecule type" value="Genomic_DNA"/>
</dbReference>
<sequence>MGAWDIELEPIRDWLDEQDRKTTVQILAALRRLREEGPHLGRPLVDTVTGSRYPNMKELRPGSSRRSAIRILFIFDPHRRAILLIGGDKRTLWNRWYDKAIPLAEQRYKEYLHTHYDGQQT</sequence>
<comment type="caution">
    <text evidence="1">The sequence shown here is derived from an EMBL/GenBank/DDBJ whole genome shotgun (WGS) entry which is preliminary data.</text>
</comment>
<dbReference type="Pfam" id="PF05973">
    <property type="entry name" value="Gp49"/>
    <property type="match status" value="1"/>
</dbReference>
<name>A0A087D0D7_9BIFI</name>
<dbReference type="Proteomes" id="UP000029040">
    <property type="component" value="Unassembled WGS sequence"/>
</dbReference>
<organism evidence="1 2">
    <name type="scientific">Bifidobacterium pullorum subsp. saeculare DSM 6531 = LMG 14934</name>
    <dbReference type="NCBI Taxonomy" id="1437611"/>
    <lineage>
        <taxon>Bacteria</taxon>
        <taxon>Bacillati</taxon>
        <taxon>Actinomycetota</taxon>
        <taxon>Actinomycetes</taxon>
        <taxon>Bifidobacteriales</taxon>
        <taxon>Bifidobacteriaceae</taxon>
        <taxon>Bifidobacterium</taxon>
    </lineage>
</organism>
<dbReference type="RefSeq" id="WP_033510421.1">
    <property type="nucleotide sequence ID" value="NZ_JDTM01000028.1"/>
</dbReference>
<accession>A0A087D0D7</accession>
<reference evidence="1 2" key="1">
    <citation type="submission" date="2014-03" db="EMBL/GenBank/DDBJ databases">
        <title>Genomics of Bifidobacteria.</title>
        <authorList>
            <person name="Ventura M."/>
            <person name="Milani C."/>
            <person name="Lugli G.A."/>
        </authorList>
    </citation>
    <scope>NUCLEOTIDE SEQUENCE [LARGE SCALE GENOMIC DNA]</scope>
    <source>
        <strain evidence="1 2">LMG 14934</strain>
    </source>
</reference>
<evidence type="ECO:0000313" key="2">
    <source>
        <dbReference type="Proteomes" id="UP000029040"/>
    </source>
</evidence>
<proteinExistence type="predicted"/>
<dbReference type="InterPro" id="IPR009241">
    <property type="entry name" value="HigB-like"/>
</dbReference>